<keyword evidence="10" id="KW-1185">Reference proteome</keyword>
<evidence type="ECO:0000256" key="2">
    <source>
        <dbReference type="ARBA" id="ARBA00007523"/>
    </source>
</evidence>
<keyword evidence="5" id="KW-0408">Iron</keyword>
<gene>
    <name evidence="9" type="ORF">SAMN05421508_10283</name>
</gene>
<organism evidence="9 10">
    <name type="scientific">Caenispirillum bisanense</name>
    <dbReference type="NCBI Taxonomy" id="414052"/>
    <lineage>
        <taxon>Bacteria</taxon>
        <taxon>Pseudomonadati</taxon>
        <taxon>Pseudomonadota</taxon>
        <taxon>Alphaproteobacteria</taxon>
        <taxon>Rhodospirillales</taxon>
        <taxon>Novispirillaceae</taxon>
        <taxon>Caenispirillum</taxon>
    </lineage>
</organism>
<dbReference type="InterPro" id="IPR036249">
    <property type="entry name" value="Thioredoxin-like_sf"/>
</dbReference>
<protein>
    <submittedName>
        <fullName evidence="9">NAD-dependent formate dehydrogenase flavoprotein subunit</fullName>
    </submittedName>
</protein>
<dbReference type="PROSITE" id="PS00645">
    <property type="entry name" value="COMPLEX1_51K_2"/>
    <property type="match status" value="1"/>
</dbReference>
<dbReference type="InterPro" id="IPR019575">
    <property type="entry name" value="Nuop51_4Fe4S-bd"/>
</dbReference>
<evidence type="ECO:0000313" key="9">
    <source>
        <dbReference type="EMBL" id="SOD91741.1"/>
    </source>
</evidence>
<dbReference type="PANTHER" id="PTHR43578">
    <property type="entry name" value="NADH-QUINONE OXIDOREDUCTASE SUBUNIT F"/>
    <property type="match status" value="1"/>
</dbReference>
<evidence type="ECO:0000256" key="1">
    <source>
        <dbReference type="ARBA" id="ARBA00001917"/>
    </source>
</evidence>
<evidence type="ECO:0000313" key="10">
    <source>
        <dbReference type="Proteomes" id="UP000219621"/>
    </source>
</evidence>
<feature type="compositionally biased region" description="Low complexity" evidence="7">
    <location>
        <begin position="1"/>
        <end position="10"/>
    </location>
</feature>
<dbReference type="EMBL" id="OCNJ01000002">
    <property type="protein sequence ID" value="SOD91741.1"/>
    <property type="molecule type" value="Genomic_DNA"/>
</dbReference>
<dbReference type="SMART" id="SM00928">
    <property type="entry name" value="NADH_4Fe-4S"/>
    <property type="match status" value="1"/>
</dbReference>
<evidence type="ECO:0000256" key="4">
    <source>
        <dbReference type="ARBA" id="ARBA00022723"/>
    </source>
</evidence>
<dbReference type="PANTHER" id="PTHR43578:SF3">
    <property type="entry name" value="NADH-QUINONE OXIDOREDUCTASE SUBUNIT F"/>
    <property type="match status" value="1"/>
</dbReference>
<evidence type="ECO:0000256" key="3">
    <source>
        <dbReference type="ARBA" id="ARBA00022485"/>
    </source>
</evidence>
<dbReference type="Gene3D" id="1.10.10.1590">
    <property type="entry name" value="NADH-quinone oxidoreductase subunit E"/>
    <property type="match status" value="1"/>
</dbReference>
<dbReference type="Gene3D" id="3.40.50.11540">
    <property type="entry name" value="NADH-ubiquinone oxidoreductase 51kDa subunit"/>
    <property type="match status" value="1"/>
</dbReference>
<dbReference type="InterPro" id="IPR041921">
    <property type="entry name" value="NuoE_N"/>
</dbReference>
<sequence>MTETLLTPPTRGRRRQRGPVADPATLAEVERLTAGLPRRRDLVIEALHRVNDALGCLPEAHVVALASAWKLAPVEVFEVATFYAHFDLVPAAEPLPPAVAVRVCDGPACRMAGADALHDTLAAAPPEGCRVTHGPCMGRCEQGPTVLVGRRAVTRASAASVADAVAHAADPLPPSDAQRLAHAHAEGAYRVLADLRAGRRSDDDVLATLEEAALRGLGGAGFPTARKWRTVRGLPGPKAVCVNADEGEPGTIKDRVWLETRPHRMLEGALVAAHVVGADLVVVYLRDEYPEAHALLAAEIDELAAHGLTEGVTVDLRRGAGAYICGEESAMIESIEGKRGWPRHRPPYVAERGLFGRPTVVNNVETLAWVPEILEKGPDWWKSQGRRGRAGLRAFSVSGRVAEPGAKVAPAGISLAELIEEHCGGMAPGHTLKAFLPGGASGGIMPASLADLPLDFGSFEPHGGFIGSAAVVVFSDADDLRVVAADLMRFMAHESCGQCTPCRVGCDKAVTLLEADRWDTDLLADLGQVMRDGSICGLGQAAPNIWQTLLRHFPEEAAR</sequence>
<evidence type="ECO:0000256" key="6">
    <source>
        <dbReference type="ARBA" id="ARBA00023014"/>
    </source>
</evidence>
<dbReference type="SUPFAM" id="SSF142984">
    <property type="entry name" value="Nqo1 middle domain-like"/>
    <property type="match status" value="1"/>
</dbReference>
<dbReference type="Proteomes" id="UP000219621">
    <property type="component" value="Unassembled WGS sequence"/>
</dbReference>
<dbReference type="PROSITE" id="PS00644">
    <property type="entry name" value="COMPLEX1_51K_1"/>
    <property type="match status" value="1"/>
</dbReference>
<dbReference type="Gene3D" id="3.10.20.600">
    <property type="match status" value="1"/>
</dbReference>
<feature type="domain" description="NADH-ubiquinone oxidoreductase 51kDa subunit iron-sulphur binding" evidence="8">
    <location>
        <begin position="481"/>
        <end position="526"/>
    </location>
</feature>
<dbReference type="Gene3D" id="3.40.30.10">
    <property type="entry name" value="Glutaredoxin"/>
    <property type="match status" value="1"/>
</dbReference>
<name>A0A286G8A3_9PROT</name>
<dbReference type="SUPFAM" id="SSF142019">
    <property type="entry name" value="Nqo1 FMN-binding domain-like"/>
    <property type="match status" value="1"/>
</dbReference>
<dbReference type="InterPro" id="IPR001949">
    <property type="entry name" value="NADH-UbQ_OxRdtase_51kDa_CS"/>
</dbReference>
<keyword evidence="4" id="KW-0479">Metal-binding</keyword>
<dbReference type="Pfam" id="PF01257">
    <property type="entry name" value="2Fe-2S_thioredx"/>
    <property type="match status" value="1"/>
</dbReference>
<comment type="similarity">
    <text evidence="2">Belongs to the complex I 51 kDa subunit family.</text>
</comment>
<dbReference type="SUPFAM" id="SSF52833">
    <property type="entry name" value="Thioredoxin-like"/>
    <property type="match status" value="1"/>
</dbReference>
<evidence type="ECO:0000259" key="8">
    <source>
        <dbReference type="SMART" id="SM00928"/>
    </source>
</evidence>
<dbReference type="RefSeq" id="WP_097277872.1">
    <property type="nucleotide sequence ID" value="NZ_OCNJ01000002.1"/>
</dbReference>
<proteinExistence type="inferred from homology"/>
<dbReference type="GO" id="GO:0010181">
    <property type="term" value="F:FMN binding"/>
    <property type="evidence" value="ECO:0007669"/>
    <property type="project" value="InterPro"/>
</dbReference>
<feature type="region of interest" description="Disordered" evidence="7">
    <location>
        <begin position="1"/>
        <end position="20"/>
    </location>
</feature>
<dbReference type="GO" id="GO:0046872">
    <property type="term" value="F:metal ion binding"/>
    <property type="evidence" value="ECO:0007669"/>
    <property type="project" value="UniProtKB-KW"/>
</dbReference>
<reference evidence="9 10" key="1">
    <citation type="submission" date="2017-09" db="EMBL/GenBank/DDBJ databases">
        <authorList>
            <person name="Ehlers B."/>
            <person name="Leendertz F.H."/>
        </authorList>
    </citation>
    <scope>NUCLEOTIDE SEQUENCE [LARGE SCALE GENOMIC DNA]</scope>
    <source>
        <strain evidence="9 10">USBA 140</strain>
    </source>
</reference>
<keyword evidence="3" id="KW-0004">4Fe-4S</keyword>
<dbReference type="OrthoDB" id="9761899at2"/>
<dbReference type="SUPFAM" id="SSF140490">
    <property type="entry name" value="Nqo1C-terminal domain-like"/>
    <property type="match status" value="1"/>
</dbReference>
<dbReference type="InterPro" id="IPR037207">
    <property type="entry name" value="Nuop51_4Fe4S-bd_sf"/>
</dbReference>
<dbReference type="Pfam" id="PF01512">
    <property type="entry name" value="Complex1_51K"/>
    <property type="match status" value="1"/>
</dbReference>
<evidence type="ECO:0000256" key="5">
    <source>
        <dbReference type="ARBA" id="ARBA00023004"/>
    </source>
</evidence>
<dbReference type="Gene3D" id="1.20.1440.230">
    <property type="entry name" value="NADH-ubiquinone oxidoreductase 51kDa subunit, iron-sulphur binding domain"/>
    <property type="match status" value="1"/>
</dbReference>
<evidence type="ECO:0000256" key="7">
    <source>
        <dbReference type="SAM" id="MobiDB-lite"/>
    </source>
</evidence>
<dbReference type="InterPro" id="IPR011538">
    <property type="entry name" value="Nuo51_FMN-bd"/>
</dbReference>
<accession>A0A286G8A3</accession>
<dbReference type="GO" id="GO:0008137">
    <property type="term" value="F:NADH dehydrogenase (ubiquinone) activity"/>
    <property type="evidence" value="ECO:0007669"/>
    <property type="project" value="InterPro"/>
</dbReference>
<dbReference type="InterPro" id="IPR037225">
    <property type="entry name" value="Nuo51_FMN-bd_sf"/>
</dbReference>
<dbReference type="Pfam" id="PF10589">
    <property type="entry name" value="NADH_4Fe-4S"/>
    <property type="match status" value="1"/>
</dbReference>
<keyword evidence="6" id="KW-0411">Iron-sulfur</keyword>
<comment type="cofactor">
    <cofactor evidence="1">
        <name>FMN</name>
        <dbReference type="ChEBI" id="CHEBI:58210"/>
    </cofactor>
</comment>
<dbReference type="GO" id="GO:0051539">
    <property type="term" value="F:4 iron, 4 sulfur cluster binding"/>
    <property type="evidence" value="ECO:0007669"/>
    <property type="project" value="UniProtKB-KW"/>
</dbReference>
<dbReference type="AlphaFoldDB" id="A0A286G8A3"/>